<feature type="domain" description="VWFA" evidence="2">
    <location>
        <begin position="27"/>
        <end position="230"/>
    </location>
</feature>
<reference evidence="3 4" key="1">
    <citation type="submission" date="2023-03" db="EMBL/GenBank/DDBJ databases">
        <title>YIM 152171 draft genome.</title>
        <authorList>
            <person name="Yang Z."/>
        </authorList>
    </citation>
    <scope>NUCLEOTIDE SEQUENCE [LARGE SCALE GENOMIC DNA]</scope>
    <source>
        <strain evidence="3 4">YIM 152171</strain>
    </source>
</reference>
<sequence>MRAMILGILLLLGAAPPARAEIVVDVELVLAVDVSGSIDMEEARQQREGYIAAIRDAEVLAALGRTFTGRIAVAYVEWAGAEQQRLLVPWMLVEGRPSAEAFASALAEQPLARGRWTSISGAIDFAATLFDGNGYAGERLVIDVSGDGANNSGRAVADARDAAVDSGIVINGLPILNDRPQPFGMPTPMELNLDRYYREQVVGGPGAFLITALDFEDFRRAILNKLVREIAGRPARRAAPPDHAFLTP</sequence>
<feature type="chain" id="PRO_5042924542" evidence="1">
    <location>
        <begin position="21"/>
        <end position="248"/>
    </location>
</feature>
<dbReference type="InterPro" id="IPR002035">
    <property type="entry name" value="VWF_A"/>
</dbReference>
<dbReference type="SUPFAM" id="SSF53300">
    <property type="entry name" value="vWA-like"/>
    <property type="match status" value="1"/>
</dbReference>
<comment type="caution">
    <text evidence="3">The sequence shown here is derived from an EMBL/GenBank/DDBJ whole genome shotgun (WGS) entry which is preliminary data.</text>
</comment>
<protein>
    <submittedName>
        <fullName evidence="3">DUF1194 domain-containing protein</fullName>
    </submittedName>
</protein>
<dbReference type="Proteomes" id="UP001301140">
    <property type="component" value="Unassembled WGS sequence"/>
</dbReference>
<feature type="signal peptide" evidence="1">
    <location>
        <begin position="1"/>
        <end position="20"/>
    </location>
</feature>
<evidence type="ECO:0000313" key="4">
    <source>
        <dbReference type="Proteomes" id="UP001301140"/>
    </source>
</evidence>
<dbReference type="InterPro" id="IPR036465">
    <property type="entry name" value="vWFA_dom_sf"/>
</dbReference>
<organism evidence="3 4">
    <name type="scientific">Marinimicrococcus flavescens</name>
    <dbReference type="NCBI Taxonomy" id="3031815"/>
    <lineage>
        <taxon>Bacteria</taxon>
        <taxon>Pseudomonadati</taxon>
        <taxon>Pseudomonadota</taxon>
        <taxon>Alphaproteobacteria</taxon>
        <taxon>Geminicoccales</taxon>
        <taxon>Geminicoccaceae</taxon>
        <taxon>Marinimicrococcus</taxon>
    </lineage>
</organism>
<dbReference type="RefSeq" id="WP_327787327.1">
    <property type="nucleotide sequence ID" value="NZ_JARGEQ010000002.1"/>
</dbReference>
<dbReference type="Gene3D" id="3.40.50.410">
    <property type="entry name" value="von Willebrand factor, type A domain"/>
    <property type="match status" value="1"/>
</dbReference>
<proteinExistence type="predicted"/>
<dbReference type="AlphaFoldDB" id="A0AAP3UYD1"/>
<accession>A0AAP3UYD1</accession>
<keyword evidence="4" id="KW-1185">Reference proteome</keyword>
<dbReference type="InterPro" id="IPR010607">
    <property type="entry name" value="DUF1194"/>
</dbReference>
<evidence type="ECO:0000256" key="1">
    <source>
        <dbReference type="SAM" id="SignalP"/>
    </source>
</evidence>
<keyword evidence="1" id="KW-0732">Signal</keyword>
<evidence type="ECO:0000259" key="2">
    <source>
        <dbReference type="PROSITE" id="PS50234"/>
    </source>
</evidence>
<dbReference type="PROSITE" id="PS50234">
    <property type="entry name" value="VWFA"/>
    <property type="match status" value="1"/>
</dbReference>
<dbReference type="EMBL" id="JARGEQ010000002">
    <property type="protein sequence ID" value="MDF1584919.1"/>
    <property type="molecule type" value="Genomic_DNA"/>
</dbReference>
<gene>
    <name evidence="3" type="ORF">PZ740_00805</name>
</gene>
<evidence type="ECO:0000313" key="3">
    <source>
        <dbReference type="EMBL" id="MDF1584919.1"/>
    </source>
</evidence>
<dbReference type="Pfam" id="PF06707">
    <property type="entry name" value="DUF1194"/>
    <property type="match status" value="1"/>
</dbReference>
<name>A0AAP3UYD1_9PROT</name>